<keyword evidence="2" id="KW-1185">Reference proteome</keyword>
<evidence type="ECO:0000313" key="1">
    <source>
        <dbReference type="EMBL" id="CAK7334453.1"/>
    </source>
</evidence>
<comment type="caution">
    <text evidence="1">The sequence shown here is derived from an EMBL/GenBank/DDBJ whole genome shotgun (WGS) entry which is preliminary data.</text>
</comment>
<organism evidence="1 2">
    <name type="scientific">Dovyalis caffra</name>
    <dbReference type="NCBI Taxonomy" id="77055"/>
    <lineage>
        <taxon>Eukaryota</taxon>
        <taxon>Viridiplantae</taxon>
        <taxon>Streptophyta</taxon>
        <taxon>Embryophyta</taxon>
        <taxon>Tracheophyta</taxon>
        <taxon>Spermatophyta</taxon>
        <taxon>Magnoliopsida</taxon>
        <taxon>eudicotyledons</taxon>
        <taxon>Gunneridae</taxon>
        <taxon>Pentapetalae</taxon>
        <taxon>rosids</taxon>
        <taxon>fabids</taxon>
        <taxon>Malpighiales</taxon>
        <taxon>Salicaceae</taxon>
        <taxon>Flacourtieae</taxon>
        <taxon>Dovyalis</taxon>
    </lineage>
</organism>
<dbReference type="EMBL" id="CAWUPB010000950">
    <property type="protein sequence ID" value="CAK7334453.1"/>
    <property type="molecule type" value="Genomic_DNA"/>
</dbReference>
<dbReference type="AlphaFoldDB" id="A0AAV1RGT8"/>
<proteinExistence type="predicted"/>
<sequence>MFSHVIDTVQLYALLHNVNDKTEIVCDMGVHTLDHEVKNSRPIGLEDESEEHGDASLRVKKMRSKRTIPSILNLEERNFNNKEMTKMQKLLVDEDLIEFDACQKFDFLTDLDQSSTCYEDDADFSNAKVIEISSQRIDYAANLKSAANTKILNDKVIDATNNEESEKCDSNSSQQTQVHKELWRSITTKGLALGGAIHHKSAAKSEDDHVLRKLDVEVHALGHEVESPRSIGLEDGESFDVP</sequence>
<protein>
    <submittedName>
        <fullName evidence="1">Uncharacterized protein</fullName>
    </submittedName>
</protein>
<evidence type="ECO:0000313" key="2">
    <source>
        <dbReference type="Proteomes" id="UP001314170"/>
    </source>
</evidence>
<name>A0AAV1RGT8_9ROSI</name>
<accession>A0AAV1RGT8</accession>
<reference evidence="1 2" key="1">
    <citation type="submission" date="2024-01" db="EMBL/GenBank/DDBJ databases">
        <authorList>
            <person name="Waweru B."/>
        </authorList>
    </citation>
    <scope>NUCLEOTIDE SEQUENCE [LARGE SCALE GENOMIC DNA]</scope>
</reference>
<dbReference type="Proteomes" id="UP001314170">
    <property type="component" value="Unassembled WGS sequence"/>
</dbReference>
<gene>
    <name evidence="1" type="ORF">DCAF_LOCUS9927</name>
</gene>